<proteinExistence type="predicted"/>
<dbReference type="Proteomes" id="UP001604277">
    <property type="component" value="Unassembled WGS sequence"/>
</dbReference>
<organism evidence="1 2">
    <name type="scientific">Forsythia ovata</name>
    <dbReference type="NCBI Taxonomy" id="205694"/>
    <lineage>
        <taxon>Eukaryota</taxon>
        <taxon>Viridiplantae</taxon>
        <taxon>Streptophyta</taxon>
        <taxon>Embryophyta</taxon>
        <taxon>Tracheophyta</taxon>
        <taxon>Spermatophyta</taxon>
        <taxon>Magnoliopsida</taxon>
        <taxon>eudicotyledons</taxon>
        <taxon>Gunneridae</taxon>
        <taxon>Pentapetalae</taxon>
        <taxon>asterids</taxon>
        <taxon>lamiids</taxon>
        <taxon>Lamiales</taxon>
        <taxon>Oleaceae</taxon>
        <taxon>Forsythieae</taxon>
        <taxon>Forsythia</taxon>
    </lineage>
</organism>
<dbReference type="AlphaFoldDB" id="A0ABD1T837"/>
<evidence type="ECO:0000313" key="1">
    <source>
        <dbReference type="EMBL" id="KAL2508811.1"/>
    </source>
</evidence>
<keyword evidence="2" id="KW-1185">Reference proteome</keyword>
<sequence length="151" mass="16731">MAVALTLRESIHLKVNPDRMFSSAIVSNGLLLQVCKEVLPLPTPNKSRNEQIKEGTESTMNLADLKETKQAFAFVFVKIMDKCLDSWCVLLKIVGSWNLAEDELEAFEEFEADLAKEAARCAKCANSSGSLHYSNITINLLFSTKKSACLT</sequence>
<comment type="caution">
    <text evidence="1">The sequence shown here is derived from an EMBL/GenBank/DDBJ whole genome shotgun (WGS) entry which is preliminary data.</text>
</comment>
<reference evidence="2" key="1">
    <citation type="submission" date="2024-07" db="EMBL/GenBank/DDBJ databases">
        <title>Two chromosome-level genome assemblies of Korean endemic species Abeliophyllum distichum and Forsythia ovata (Oleaceae).</title>
        <authorList>
            <person name="Jang H."/>
        </authorList>
    </citation>
    <scope>NUCLEOTIDE SEQUENCE [LARGE SCALE GENOMIC DNA]</scope>
</reference>
<name>A0ABD1T837_9LAMI</name>
<protein>
    <submittedName>
        <fullName evidence="1">Uncharacterized protein</fullName>
    </submittedName>
</protein>
<accession>A0ABD1T837</accession>
<gene>
    <name evidence="1" type="ORF">Fot_32458</name>
</gene>
<evidence type="ECO:0000313" key="2">
    <source>
        <dbReference type="Proteomes" id="UP001604277"/>
    </source>
</evidence>
<dbReference type="EMBL" id="JBFOLJ010000009">
    <property type="protein sequence ID" value="KAL2508811.1"/>
    <property type="molecule type" value="Genomic_DNA"/>
</dbReference>